<name>A0A6A6RTZ1_9PLEO</name>
<reference evidence="1" key="1">
    <citation type="journal article" date="2020" name="Stud. Mycol.">
        <title>101 Dothideomycetes genomes: a test case for predicting lifestyles and emergence of pathogens.</title>
        <authorList>
            <person name="Haridas S."/>
            <person name="Albert R."/>
            <person name="Binder M."/>
            <person name="Bloem J."/>
            <person name="Labutti K."/>
            <person name="Salamov A."/>
            <person name="Andreopoulos B."/>
            <person name="Baker S."/>
            <person name="Barry K."/>
            <person name="Bills G."/>
            <person name="Bluhm B."/>
            <person name="Cannon C."/>
            <person name="Castanera R."/>
            <person name="Culley D."/>
            <person name="Daum C."/>
            <person name="Ezra D."/>
            <person name="Gonzalez J."/>
            <person name="Henrissat B."/>
            <person name="Kuo A."/>
            <person name="Liang C."/>
            <person name="Lipzen A."/>
            <person name="Lutzoni F."/>
            <person name="Magnuson J."/>
            <person name="Mondo S."/>
            <person name="Nolan M."/>
            <person name="Ohm R."/>
            <person name="Pangilinan J."/>
            <person name="Park H.-J."/>
            <person name="Ramirez L."/>
            <person name="Alfaro M."/>
            <person name="Sun H."/>
            <person name="Tritt A."/>
            <person name="Yoshinaga Y."/>
            <person name="Zwiers L.-H."/>
            <person name="Turgeon B."/>
            <person name="Goodwin S."/>
            <person name="Spatafora J."/>
            <person name="Crous P."/>
            <person name="Grigoriev I."/>
        </authorList>
    </citation>
    <scope>NUCLEOTIDE SEQUENCE</scope>
    <source>
        <strain evidence="1">CBS 473.64</strain>
    </source>
</reference>
<dbReference type="OrthoDB" id="3779632at2759"/>
<dbReference type="EMBL" id="MU006792">
    <property type="protein sequence ID" value="KAF2637708.1"/>
    <property type="molecule type" value="Genomic_DNA"/>
</dbReference>
<dbReference type="Proteomes" id="UP000799753">
    <property type="component" value="Unassembled WGS sequence"/>
</dbReference>
<keyword evidence="2" id="KW-1185">Reference proteome</keyword>
<evidence type="ECO:0000313" key="1">
    <source>
        <dbReference type="EMBL" id="KAF2637708.1"/>
    </source>
</evidence>
<accession>A0A6A6RTZ1</accession>
<organism evidence="1 2">
    <name type="scientific">Massarina eburnea CBS 473.64</name>
    <dbReference type="NCBI Taxonomy" id="1395130"/>
    <lineage>
        <taxon>Eukaryota</taxon>
        <taxon>Fungi</taxon>
        <taxon>Dikarya</taxon>
        <taxon>Ascomycota</taxon>
        <taxon>Pezizomycotina</taxon>
        <taxon>Dothideomycetes</taxon>
        <taxon>Pleosporomycetidae</taxon>
        <taxon>Pleosporales</taxon>
        <taxon>Massarineae</taxon>
        <taxon>Massarinaceae</taxon>
        <taxon>Massarina</taxon>
    </lineage>
</organism>
<dbReference type="AlphaFoldDB" id="A0A6A6RTZ1"/>
<proteinExistence type="predicted"/>
<sequence length="326" mass="36648">MAQNVAWLRGGLLEIHDLALSIKREGDRAFAAGNVDMAQVKYDDTRSFLKAALQQNTMMQGIDADLGAAIERLNIIVWTDTALILLSDMMLTYQGLRRWQEVVIFSNTIENGKQLIESTKKPISLTAVLTRYYYLLGIAELGLGRPNKAGKAFAKAYKIISEPRTKEGWEAAKAWPTLSKDDQKNRLNTILSHMPKKPLVAPEMKNYSAPQVASEHWVMRELGFKGPIPYEDKITGTVGICMTAKPHPNFPQTGLRTAQVGLVKEEVLREQVEMRRKQLNTSYPNGNPVCWVALGLDMIGEESIFDDPVQVRELEESIKKMRDLFG</sequence>
<protein>
    <submittedName>
        <fullName evidence="1">Uncharacterized protein</fullName>
    </submittedName>
</protein>
<gene>
    <name evidence="1" type="ORF">P280DRAFT_471890</name>
</gene>
<evidence type="ECO:0000313" key="2">
    <source>
        <dbReference type="Proteomes" id="UP000799753"/>
    </source>
</evidence>
<dbReference type="InterPro" id="IPR011990">
    <property type="entry name" value="TPR-like_helical_dom_sf"/>
</dbReference>
<dbReference type="Gene3D" id="1.25.40.10">
    <property type="entry name" value="Tetratricopeptide repeat domain"/>
    <property type="match status" value="1"/>
</dbReference>